<evidence type="ECO:0000256" key="4">
    <source>
        <dbReference type="ARBA" id="ARBA00022692"/>
    </source>
</evidence>
<evidence type="ECO:0000256" key="1">
    <source>
        <dbReference type="ARBA" id="ARBA00004651"/>
    </source>
</evidence>
<dbReference type="InterPro" id="IPR011701">
    <property type="entry name" value="MFS"/>
</dbReference>
<feature type="transmembrane region" description="Helical" evidence="7">
    <location>
        <begin position="260"/>
        <end position="280"/>
    </location>
</feature>
<feature type="transmembrane region" description="Helical" evidence="7">
    <location>
        <begin position="154"/>
        <end position="174"/>
    </location>
</feature>
<comment type="caution">
    <text evidence="9">The sequence shown here is derived from an EMBL/GenBank/DDBJ whole genome shotgun (WGS) entry which is preliminary data.</text>
</comment>
<feature type="transmembrane region" description="Helical" evidence="7">
    <location>
        <begin position="114"/>
        <end position="134"/>
    </location>
</feature>
<evidence type="ECO:0000256" key="5">
    <source>
        <dbReference type="ARBA" id="ARBA00022989"/>
    </source>
</evidence>
<gene>
    <name evidence="9" type="ORF">HNR61_002515</name>
</gene>
<proteinExistence type="predicted"/>
<reference evidence="9 10" key="1">
    <citation type="submission" date="2020-08" db="EMBL/GenBank/DDBJ databases">
        <title>Genomic Encyclopedia of Type Strains, Phase IV (KMG-IV): sequencing the most valuable type-strain genomes for metagenomic binning, comparative biology and taxonomic classification.</title>
        <authorList>
            <person name="Goeker M."/>
        </authorList>
    </citation>
    <scope>NUCLEOTIDE SEQUENCE [LARGE SCALE GENOMIC DNA]</scope>
    <source>
        <strain evidence="9 10">DSM 44197</strain>
    </source>
</reference>
<dbReference type="PANTHER" id="PTHR23517">
    <property type="entry name" value="RESISTANCE PROTEIN MDTM, PUTATIVE-RELATED-RELATED"/>
    <property type="match status" value="1"/>
</dbReference>
<dbReference type="SUPFAM" id="SSF103473">
    <property type="entry name" value="MFS general substrate transporter"/>
    <property type="match status" value="1"/>
</dbReference>
<feature type="transmembrane region" description="Helical" evidence="7">
    <location>
        <begin position="384"/>
        <end position="402"/>
    </location>
</feature>
<evidence type="ECO:0000256" key="6">
    <source>
        <dbReference type="ARBA" id="ARBA00023136"/>
    </source>
</evidence>
<accession>A0A7W3LMJ3</accession>
<organism evidence="9 10">
    <name type="scientific">Actinomadura namibiensis</name>
    <dbReference type="NCBI Taxonomy" id="182080"/>
    <lineage>
        <taxon>Bacteria</taxon>
        <taxon>Bacillati</taxon>
        <taxon>Actinomycetota</taxon>
        <taxon>Actinomycetes</taxon>
        <taxon>Streptosporangiales</taxon>
        <taxon>Thermomonosporaceae</taxon>
        <taxon>Actinomadura</taxon>
    </lineage>
</organism>
<dbReference type="Gene3D" id="1.20.1250.20">
    <property type="entry name" value="MFS general substrate transporter like domains"/>
    <property type="match status" value="1"/>
</dbReference>
<dbReference type="Proteomes" id="UP000572680">
    <property type="component" value="Unassembled WGS sequence"/>
</dbReference>
<keyword evidence="3" id="KW-1003">Cell membrane</keyword>
<feature type="transmembrane region" description="Helical" evidence="7">
    <location>
        <begin position="351"/>
        <end position="372"/>
    </location>
</feature>
<feature type="domain" description="Major facilitator superfamily (MFS) profile" evidence="8">
    <location>
        <begin position="22"/>
        <end position="405"/>
    </location>
</feature>
<dbReference type="GO" id="GO:0022857">
    <property type="term" value="F:transmembrane transporter activity"/>
    <property type="evidence" value="ECO:0007669"/>
    <property type="project" value="InterPro"/>
</dbReference>
<comment type="subcellular location">
    <subcellularLocation>
        <location evidence="1">Cell membrane</location>
        <topology evidence="1">Multi-pass membrane protein</topology>
    </subcellularLocation>
</comment>
<protein>
    <submittedName>
        <fullName evidence="9">MFS family permease</fullName>
    </submittedName>
</protein>
<dbReference type="AlphaFoldDB" id="A0A7W3LMJ3"/>
<feature type="transmembrane region" description="Helical" evidence="7">
    <location>
        <begin position="292"/>
        <end position="312"/>
    </location>
</feature>
<feature type="transmembrane region" description="Helical" evidence="7">
    <location>
        <begin position="186"/>
        <end position="207"/>
    </location>
</feature>
<dbReference type="PANTHER" id="PTHR23517:SF13">
    <property type="entry name" value="MAJOR FACILITATOR SUPERFAMILY MFS_1"/>
    <property type="match status" value="1"/>
</dbReference>
<keyword evidence="2" id="KW-0813">Transport</keyword>
<feature type="transmembrane region" description="Helical" evidence="7">
    <location>
        <begin position="318"/>
        <end position="339"/>
    </location>
</feature>
<feature type="transmembrane region" description="Helical" evidence="7">
    <location>
        <begin position="54"/>
        <end position="77"/>
    </location>
</feature>
<dbReference type="InterPro" id="IPR036259">
    <property type="entry name" value="MFS_trans_sf"/>
</dbReference>
<keyword evidence="4 7" id="KW-0812">Transmembrane</keyword>
<feature type="transmembrane region" description="Helical" evidence="7">
    <location>
        <begin position="228"/>
        <end position="254"/>
    </location>
</feature>
<dbReference type="Pfam" id="PF07690">
    <property type="entry name" value="MFS_1"/>
    <property type="match status" value="1"/>
</dbReference>
<sequence length="405" mass="41042">MPPACQTPVRSPATAPSRRHAWGFWVVAVAFATLMAFGTLPTPLWPMFAARDHFGATMVTVAFAVMVLGISVGFLSLGHLSDRVGRRVVLVPALLTSATAALLLTVWHGLAGLLVARVVTGLGAGLMASTATAYLDDLYARAHPDRPGSATPGLVAAVVNLGGLAIGPLLAGVLGQWGPAPLTTPFVLAGTALAVLAALAATAPETVDRRALRDRPRRFGLRGGARAAFAGAAGTGFLAFAVMGFFAALGAVMIRDVLGMSSVFVAGMAPFALFAASAVAQLALGRLPARRLVAVGLALYPVGLALTAVALFRPVLAVFLAGAAVTGAGAGLLFKAAVGESVEAARPESRAGVLAVFFVISYVGTGLVPVAFSLASHAWGPRPTVVAFAVALSAGAVLTTRLRRG</sequence>
<evidence type="ECO:0000256" key="2">
    <source>
        <dbReference type="ARBA" id="ARBA00022448"/>
    </source>
</evidence>
<keyword evidence="10" id="KW-1185">Reference proteome</keyword>
<dbReference type="EMBL" id="JACJIA010000003">
    <property type="protein sequence ID" value="MBA8950884.1"/>
    <property type="molecule type" value="Genomic_DNA"/>
</dbReference>
<feature type="transmembrane region" description="Helical" evidence="7">
    <location>
        <begin position="21"/>
        <end position="42"/>
    </location>
</feature>
<evidence type="ECO:0000313" key="10">
    <source>
        <dbReference type="Proteomes" id="UP000572680"/>
    </source>
</evidence>
<keyword evidence="5 7" id="KW-1133">Transmembrane helix</keyword>
<dbReference type="InterPro" id="IPR020846">
    <property type="entry name" value="MFS_dom"/>
</dbReference>
<name>A0A7W3LMJ3_ACTNM</name>
<dbReference type="InterPro" id="IPR050171">
    <property type="entry name" value="MFS_Transporters"/>
</dbReference>
<dbReference type="PROSITE" id="PS50850">
    <property type="entry name" value="MFS"/>
    <property type="match status" value="1"/>
</dbReference>
<dbReference type="GO" id="GO:0005886">
    <property type="term" value="C:plasma membrane"/>
    <property type="evidence" value="ECO:0007669"/>
    <property type="project" value="UniProtKB-SubCell"/>
</dbReference>
<dbReference type="RefSeq" id="WP_220509287.1">
    <property type="nucleotide sequence ID" value="NZ_BAAALP010000039.1"/>
</dbReference>
<evidence type="ECO:0000259" key="8">
    <source>
        <dbReference type="PROSITE" id="PS50850"/>
    </source>
</evidence>
<evidence type="ECO:0000256" key="7">
    <source>
        <dbReference type="SAM" id="Phobius"/>
    </source>
</evidence>
<evidence type="ECO:0000313" key="9">
    <source>
        <dbReference type="EMBL" id="MBA8950884.1"/>
    </source>
</evidence>
<feature type="transmembrane region" description="Helical" evidence="7">
    <location>
        <begin position="89"/>
        <end position="108"/>
    </location>
</feature>
<evidence type="ECO:0000256" key="3">
    <source>
        <dbReference type="ARBA" id="ARBA00022475"/>
    </source>
</evidence>
<keyword evidence="6 7" id="KW-0472">Membrane</keyword>